<accession>F2L6R7</accession>
<dbReference type="GO" id="GO:0003676">
    <property type="term" value="F:nucleic acid binding"/>
    <property type="evidence" value="ECO:0007669"/>
    <property type="project" value="InterPro"/>
</dbReference>
<dbReference type="KEGG" id="pdx:Psed_6704"/>
<dbReference type="SUPFAM" id="SSF53098">
    <property type="entry name" value="Ribonuclease H-like"/>
    <property type="match status" value="1"/>
</dbReference>
<geneLocation type="plasmid" evidence="3 4">
    <name>pPSED01</name>
</geneLocation>
<dbReference type="HOGENOM" id="CLU_027402_15_0_11"/>
<dbReference type="InterPro" id="IPR012337">
    <property type="entry name" value="RNaseH-like_sf"/>
</dbReference>
<evidence type="ECO:0000313" key="4">
    <source>
        <dbReference type="Proteomes" id="UP000007809"/>
    </source>
</evidence>
<feature type="domain" description="Integrase catalytic" evidence="2">
    <location>
        <begin position="152"/>
        <end position="278"/>
    </location>
</feature>
<dbReference type="SUPFAM" id="SSF46689">
    <property type="entry name" value="Homeodomain-like"/>
    <property type="match status" value="1"/>
</dbReference>
<keyword evidence="3" id="KW-0614">Plasmid</keyword>
<dbReference type="Gene3D" id="3.30.420.10">
    <property type="entry name" value="Ribonuclease H-like superfamily/Ribonuclease H"/>
    <property type="match status" value="1"/>
</dbReference>
<reference evidence="3 4" key="1">
    <citation type="journal article" date="2011" name="J. Bacteriol.">
        <title>Genome sequence of the 1,4-dioxane-degrading Pseudonocardia dioxanivorans strain CB1190.</title>
        <authorList>
            <person name="Sales C.M."/>
            <person name="Mahendra S."/>
            <person name="Grostern A."/>
            <person name="Parales R.E."/>
            <person name="Goodwin L.A."/>
            <person name="Woyke T."/>
            <person name="Nolan M."/>
            <person name="Lapidus A."/>
            <person name="Chertkov O."/>
            <person name="Ovchinnikova G."/>
            <person name="Sczyrba A."/>
            <person name="Alvarez-Cohen L."/>
        </authorList>
    </citation>
    <scope>NUCLEOTIDE SEQUENCE [LARGE SCALE GENOMIC DNA]</scope>
    <source>
        <strain evidence="4">ATCC 55486 / DSM 44775 / JCM 13855 / CB1190</strain>
    </source>
</reference>
<evidence type="ECO:0000259" key="2">
    <source>
        <dbReference type="Pfam" id="PF00665"/>
    </source>
</evidence>
<dbReference type="Pfam" id="PF13565">
    <property type="entry name" value="HTH_32"/>
    <property type="match status" value="1"/>
</dbReference>
<feature type="region of interest" description="Disordered" evidence="1">
    <location>
        <begin position="274"/>
        <end position="346"/>
    </location>
</feature>
<dbReference type="InterPro" id="IPR009057">
    <property type="entry name" value="Homeodomain-like_sf"/>
</dbReference>
<proteinExistence type="predicted"/>
<dbReference type="eggNOG" id="COG2801">
    <property type="taxonomic scope" value="Bacteria"/>
</dbReference>
<evidence type="ECO:0000256" key="1">
    <source>
        <dbReference type="SAM" id="MobiDB-lite"/>
    </source>
</evidence>
<name>F2L6R7_PSEUX</name>
<feature type="compositionally biased region" description="Low complexity" evidence="1">
    <location>
        <begin position="326"/>
        <end position="346"/>
    </location>
</feature>
<dbReference type="InterPro" id="IPR001584">
    <property type="entry name" value="Integrase_cat-core"/>
</dbReference>
<keyword evidence="4" id="KW-1185">Reference proteome</keyword>
<dbReference type="Proteomes" id="UP000007809">
    <property type="component" value="Plasmid pPSED01"/>
</dbReference>
<organism evidence="3 4">
    <name type="scientific">Pseudonocardia dioxanivorans (strain ATCC 55486 / DSM 44775 / JCM 13855 / CB1190)</name>
    <dbReference type="NCBI Taxonomy" id="675635"/>
    <lineage>
        <taxon>Bacteria</taxon>
        <taxon>Bacillati</taxon>
        <taxon>Actinomycetota</taxon>
        <taxon>Actinomycetes</taxon>
        <taxon>Pseudonocardiales</taxon>
        <taxon>Pseudonocardiaceae</taxon>
        <taxon>Pseudonocardia</taxon>
    </lineage>
</organism>
<dbReference type="Pfam" id="PF00665">
    <property type="entry name" value="rve"/>
    <property type="match status" value="1"/>
</dbReference>
<dbReference type="InterPro" id="IPR036397">
    <property type="entry name" value="RNaseH_sf"/>
</dbReference>
<dbReference type="GO" id="GO:0015074">
    <property type="term" value="P:DNA integration"/>
    <property type="evidence" value="ECO:0007669"/>
    <property type="project" value="InterPro"/>
</dbReference>
<gene>
    <name evidence="3" type="ordered locus">Psed_6704</name>
</gene>
<feature type="region of interest" description="Disordered" evidence="1">
    <location>
        <begin position="360"/>
        <end position="391"/>
    </location>
</feature>
<dbReference type="AlphaFoldDB" id="F2L6R7"/>
<protein>
    <submittedName>
        <fullName evidence="3">Integrase catalytic region</fullName>
    </submittedName>
</protein>
<feature type="compositionally biased region" description="Low complexity" evidence="1">
    <location>
        <begin position="293"/>
        <end position="303"/>
    </location>
</feature>
<sequence length="391" mass="42905">MPHRNAPLTMEGRRRLCLRVDAGRPKAHVAAEAGISRQCLHKWHTRWRAEGEAGLVERSSRPCRSPRRTPPELEARIERLRRDRQLGPDRIAFELRREDGTRVSAAGVHNVLVRLGISRLRDLDPPTGQQLRETDPATRVHGPNRWRRYERARPGELVHVDVKKLGHIRDGGGWRAHGRDSAQSRAARSGPRVGYDYVHVAVDDHSRLAYVEVISLAEGGENQHACAGFVRRATAWFAGNYGVTVERIMTDNAWVYRKSRLFAATLAELGIAHRPTKPAARGPTAKPNASTAPSPSNGPTPRSTTPPPSVSPRYRPGYTATTITGPTPRSAATHPPTASTTSAATTASRQAGYLNAVYPGAPAGQRCAGVIPADVLPPPRDCRPPRPARRY</sequence>
<evidence type="ECO:0000313" key="3">
    <source>
        <dbReference type="EMBL" id="AEA28789.1"/>
    </source>
</evidence>
<dbReference type="EMBL" id="CP002594">
    <property type="protein sequence ID" value="AEA28789.1"/>
    <property type="molecule type" value="Genomic_DNA"/>
</dbReference>